<evidence type="ECO:0000313" key="3">
    <source>
        <dbReference type="EMBL" id="AFK50661.1"/>
    </source>
</evidence>
<gene>
    <name evidence="3" type="ordered locus">TCELL_0236</name>
</gene>
<dbReference type="CDD" id="cd06223">
    <property type="entry name" value="PRTases_typeI"/>
    <property type="match status" value="1"/>
</dbReference>
<keyword evidence="4" id="KW-1185">Reference proteome</keyword>
<dbReference type="SUPFAM" id="SSF53271">
    <property type="entry name" value="PRTase-like"/>
    <property type="match status" value="1"/>
</dbReference>
<dbReference type="AlphaFoldDB" id="I3TD23"/>
<dbReference type="GO" id="GO:0006166">
    <property type="term" value="P:purine ribonucleoside salvage"/>
    <property type="evidence" value="ECO:0007669"/>
    <property type="project" value="UniProtKB-KW"/>
</dbReference>
<evidence type="ECO:0000256" key="2">
    <source>
        <dbReference type="ARBA" id="ARBA00022726"/>
    </source>
</evidence>
<keyword evidence="2" id="KW-0660">Purine salvage</keyword>
<dbReference type="SUPFAM" id="SSF47413">
    <property type="entry name" value="lambda repressor-like DNA-binding domains"/>
    <property type="match status" value="1"/>
</dbReference>
<name>I3TD23_THEC1</name>
<protein>
    <submittedName>
        <fullName evidence="3">Adenine phosphoribosyltransferase</fullName>
    </submittedName>
</protein>
<proteinExistence type="predicted"/>
<dbReference type="CDD" id="cd00093">
    <property type="entry name" value="HTH_XRE"/>
    <property type="match status" value="1"/>
</dbReference>
<keyword evidence="3" id="KW-0328">Glycosyltransferase</keyword>
<dbReference type="Proteomes" id="UP000005270">
    <property type="component" value="Chromosome"/>
</dbReference>
<dbReference type="PANTHER" id="PTHR43864:SF1">
    <property type="entry name" value="XANTHINE PHOSPHORIBOSYLTRANSFERASE"/>
    <property type="match status" value="1"/>
</dbReference>
<organism evidence="3 4">
    <name type="scientific">Thermogladius calderae (strain DSM 22663 / VKM B-2946 / 1633)</name>
    <dbReference type="NCBI Taxonomy" id="1184251"/>
    <lineage>
        <taxon>Archaea</taxon>
        <taxon>Thermoproteota</taxon>
        <taxon>Thermoprotei</taxon>
        <taxon>Desulfurococcales</taxon>
        <taxon>Desulfurococcaceae</taxon>
        <taxon>Thermogladius</taxon>
    </lineage>
</organism>
<dbReference type="GO" id="GO:0003677">
    <property type="term" value="F:DNA binding"/>
    <property type="evidence" value="ECO:0007669"/>
    <property type="project" value="InterPro"/>
</dbReference>
<dbReference type="HOGENOM" id="CLU_086256_1_0_2"/>
<dbReference type="eggNOG" id="arCOG00031">
    <property type="taxonomic scope" value="Archaea"/>
</dbReference>
<dbReference type="STRING" id="1184251.TCELL_0236"/>
<dbReference type="InterPro" id="IPR000836">
    <property type="entry name" value="PRTase_dom"/>
</dbReference>
<dbReference type="GO" id="GO:0016757">
    <property type="term" value="F:glycosyltransferase activity"/>
    <property type="evidence" value="ECO:0007669"/>
    <property type="project" value="UniProtKB-KW"/>
</dbReference>
<dbReference type="InterPro" id="IPR001387">
    <property type="entry name" value="Cro/C1-type_HTH"/>
</dbReference>
<keyword evidence="1 3" id="KW-0808">Transferase</keyword>
<dbReference type="InterPro" id="IPR050118">
    <property type="entry name" value="Pur/Pyrimidine_PRTase"/>
</dbReference>
<dbReference type="InterPro" id="IPR010982">
    <property type="entry name" value="Lambda_DNA-bd_dom_sf"/>
</dbReference>
<dbReference type="PANTHER" id="PTHR43864">
    <property type="entry name" value="HYPOXANTHINE/GUANINE PHOSPHORIBOSYLTRANSFERASE"/>
    <property type="match status" value="1"/>
</dbReference>
<evidence type="ECO:0000313" key="4">
    <source>
        <dbReference type="Proteomes" id="UP000005270"/>
    </source>
</evidence>
<dbReference type="KEGG" id="thg:TCELL_0236"/>
<reference evidence="3 4" key="1">
    <citation type="journal article" date="2012" name="J. Bacteriol.">
        <title>Complete genome sequence of the hyperthermophilic cellulolytic Crenarchaeon 'Thermogladius cellulolyticus' 1633.</title>
        <authorList>
            <person name="Mardanov A.V."/>
            <person name="Kochetkova T.V."/>
            <person name="Beletsky A.V."/>
            <person name="Bonch-Osmolovskaya E.A."/>
            <person name="Ravin N.V."/>
            <person name="Skryabin K.G."/>
        </authorList>
    </citation>
    <scope>NUCLEOTIDE SEQUENCE [LARGE SCALE GENOMIC DNA]</scope>
    <source>
        <strain evidence="4">DSM 22663 / VKM B-2946 / 1633</strain>
    </source>
</reference>
<accession>I3TD23</accession>
<sequence length="288" mass="32539">MNKFLFSRIKVIIDEKVGSMVRSSITSIVVRKPLDSEVSQMMSNINRVYGTTKANRMKIRLLANEMLRLLKINLSYKDLSMLTGIPESVLCRYVRGNIIPSYEQAVNILSKLTLSIDINHLLRELVEHEKSTLIDLSRVLKDPYVIRLLSIVLLLELVPTNITKIVVTAESVLPLGTLLGMELGAPIILVKRRSYPGVQYFSSIVVRSPKEAEALYLDKDMLSRKDFVLILADVVYSGKTMRAVIDMLEKARVTISDIIVILGLGEMWKERLKDYPVKTLTIIPPPIS</sequence>
<dbReference type="InParanoid" id="I3TD23"/>
<dbReference type="EMBL" id="CP003531">
    <property type="protein sequence ID" value="AFK50661.1"/>
    <property type="molecule type" value="Genomic_DNA"/>
</dbReference>
<dbReference type="Gene3D" id="3.40.50.2020">
    <property type="match status" value="1"/>
</dbReference>
<dbReference type="InterPro" id="IPR029057">
    <property type="entry name" value="PRTase-like"/>
</dbReference>
<evidence type="ECO:0000256" key="1">
    <source>
        <dbReference type="ARBA" id="ARBA00022679"/>
    </source>
</evidence>